<proteinExistence type="predicted"/>
<comment type="caution">
    <text evidence="4">The sequence shown here is derived from an EMBL/GenBank/DDBJ whole genome shotgun (WGS) entry which is preliminary data.</text>
</comment>
<protein>
    <submittedName>
        <fullName evidence="4">LytR cell envelope-related transcriptional attenuator</fullName>
    </submittedName>
</protein>
<dbReference type="Gene3D" id="3.30.70.2390">
    <property type="match status" value="1"/>
</dbReference>
<evidence type="ECO:0000256" key="1">
    <source>
        <dbReference type="SAM" id="MobiDB-lite"/>
    </source>
</evidence>
<organism evidence="4 5">
    <name type="scientific">Haloactinopolyspora alba</name>
    <dbReference type="NCBI Taxonomy" id="648780"/>
    <lineage>
        <taxon>Bacteria</taxon>
        <taxon>Bacillati</taxon>
        <taxon>Actinomycetota</taxon>
        <taxon>Actinomycetes</taxon>
        <taxon>Jiangellales</taxon>
        <taxon>Jiangellaceae</taxon>
        <taxon>Haloactinopolyspora</taxon>
    </lineage>
</organism>
<dbReference type="AlphaFoldDB" id="A0A2P8E778"/>
<keyword evidence="5" id="KW-1185">Reference proteome</keyword>
<dbReference type="InterPro" id="IPR027381">
    <property type="entry name" value="LytR/CpsA/Psr_C"/>
</dbReference>
<evidence type="ECO:0000259" key="3">
    <source>
        <dbReference type="Pfam" id="PF13399"/>
    </source>
</evidence>
<keyword evidence="2" id="KW-1133">Transmembrane helix</keyword>
<keyword evidence="2" id="KW-0812">Transmembrane</keyword>
<feature type="transmembrane region" description="Helical" evidence="2">
    <location>
        <begin position="23"/>
        <end position="41"/>
    </location>
</feature>
<dbReference type="Pfam" id="PF13399">
    <property type="entry name" value="LytR_C"/>
    <property type="match status" value="1"/>
</dbReference>
<evidence type="ECO:0000256" key="2">
    <source>
        <dbReference type="SAM" id="Phobius"/>
    </source>
</evidence>
<gene>
    <name evidence="4" type="ORF">CLV30_104201</name>
</gene>
<sequence>MAPDEQAVDPAARRRRWKRIRTSVTLLVLIGFVVGAASYSWRNVVEADDEESTVSASGGCAPAAPTAAPKPAEVEINVYNSTDRNNLASDVAGRMQDRGFVVLDIANDPLDKSIDRTAEVRASPDNRAAARLVASMVPGAAFVADERSEATVDLVLGSAFKSLANPSAGGGRPKDLPPCEPSPSG</sequence>
<evidence type="ECO:0000313" key="5">
    <source>
        <dbReference type="Proteomes" id="UP000243528"/>
    </source>
</evidence>
<name>A0A2P8E778_9ACTN</name>
<evidence type="ECO:0000313" key="4">
    <source>
        <dbReference type="EMBL" id="PSL05334.1"/>
    </source>
</evidence>
<accession>A0A2P8E778</accession>
<reference evidence="4 5" key="1">
    <citation type="submission" date="2018-03" db="EMBL/GenBank/DDBJ databases">
        <title>Genomic Encyclopedia of Archaeal and Bacterial Type Strains, Phase II (KMG-II): from individual species to whole genera.</title>
        <authorList>
            <person name="Goeker M."/>
        </authorList>
    </citation>
    <scope>NUCLEOTIDE SEQUENCE [LARGE SCALE GENOMIC DNA]</scope>
    <source>
        <strain evidence="4 5">DSM 45211</strain>
    </source>
</reference>
<keyword evidence="2" id="KW-0472">Membrane</keyword>
<dbReference type="EMBL" id="PYGE01000004">
    <property type="protein sequence ID" value="PSL05334.1"/>
    <property type="molecule type" value="Genomic_DNA"/>
</dbReference>
<dbReference type="Proteomes" id="UP000243528">
    <property type="component" value="Unassembled WGS sequence"/>
</dbReference>
<feature type="domain" description="LytR/CpsA/Psr regulator C-terminal" evidence="3">
    <location>
        <begin position="73"/>
        <end position="160"/>
    </location>
</feature>
<dbReference type="RefSeq" id="WP_106536581.1">
    <property type="nucleotide sequence ID" value="NZ_ML142899.1"/>
</dbReference>
<feature type="region of interest" description="Disordered" evidence="1">
    <location>
        <begin position="163"/>
        <end position="185"/>
    </location>
</feature>
<dbReference type="OrthoDB" id="4864198at2"/>